<evidence type="ECO:0000313" key="2">
    <source>
        <dbReference type="EMBL" id="KKN65429.1"/>
    </source>
</evidence>
<dbReference type="AlphaFoldDB" id="A0A0F9SEG9"/>
<protein>
    <submittedName>
        <fullName evidence="2">Uncharacterized protein</fullName>
    </submittedName>
</protein>
<gene>
    <name evidence="2" type="ORF">LCGC14_0481490</name>
</gene>
<reference evidence="2" key="1">
    <citation type="journal article" date="2015" name="Nature">
        <title>Complex archaea that bridge the gap between prokaryotes and eukaryotes.</title>
        <authorList>
            <person name="Spang A."/>
            <person name="Saw J.H."/>
            <person name="Jorgensen S.L."/>
            <person name="Zaremba-Niedzwiedzka K."/>
            <person name="Martijn J."/>
            <person name="Lind A.E."/>
            <person name="van Eijk R."/>
            <person name="Schleper C."/>
            <person name="Guy L."/>
            <person name="Ettema T.J."/>
        </authorList>
    </citation>
    <scope>NUCLEOTIDE SEQUENCE</scope>
</reference>
<sequence length="84" mass="9751">MSDFPYIQEPESLRLELNQVRAALKQAQERTQKAEEQGIAEGRIVHKCNLRIEQLEVALEHAQTIIKEHLRRISELEAVSDMDK</sequence>
<feature type="coiled-coil region" evidence="1">
    <location>
        <begin position="17"/>
        <end position="79"/>
    </location>
</feature>
<organism evidence="2">
    <name type="scientific">marine sediment metagenome</name>
    <dbReference type="NCBI Taxonomy" id="412755"/>
    <lineage>
        <taxon>unclassified sequences</taxon>
        <taxon>metagenomes</taxon>
        <taxon>ecological metagenomes</taxon>
    </lineage>
</organism>
<dbReference type="EMBL" id="LAZR01000524">
    <property type="protein sequence ID" value="KKN65429.1"/>
    <property type="molecule type" value="Genomic_DNA"/>
</dbReference>
<proteinExistence type="predicted"/>
<evidence type="ECO:0000256" key="1">
    <source>
        <dbReference type="SAM" id="Coils"/>
    </source>
</evidence>
<accession>A0A0F9SEG9</accession>
<comment type="caution">
    <text evidence="2">The sequence shown here is derived from an EMBL/GenBank/DDBJ whole genome shotgun (WGS) entry which is preliminary data.</text>
</comment>
<name>A0A0F9SEG9_9ZZZZ</name>
<keyword evidence="1" id="KW-0175">Coiled coil</keyword>